<feature type="transmembrane region" description="Helical" evidence="7">
    <location>
        <begin position="364"/>
        <end position="383"/>
    </location>
</feature>
<keyword evidence="5 7" id="KW-1133">Transmembrane helix</keyword>
<evidence type="ECO:0000313" key="10">
    <source>
        <dbReference type="Proteomes" id="UP000008138"/>
    </source>
</evidence>
<comment type="similarity">
    <text evidence="2">Belongs to the resistance-nodulation-cell division (RND) (TC 2.A.6) family. MmpL subfamily.</text>
</comment>
<organism evidence="9 10">
    <name type="scientific">Thermoproteus uzoniensis (strain 768-20)</name>
    <dbReference type="NCBI Taxonomy" id="999630"/>
    <lineage>
        <taxon>Archaea</taxon>
        <taxon>Thermoproteota</taxon>
        <taxon>Thermoprotei</taxon>
        <taxon>Thermoproteales</taxon>
        <taxon>Thermoproteaceae</taxon>
        <taxon>Thermoproteus</taxon>
    </lineage>
</organism>
<dbReference type="SUPFAM" id="SSF82866">
    <property type="entry name" value="Multidrug efflux transporter AcrB transmembrane domain"/>
    <property type="match status" value="2"/>
</dbReference>
<keyword evidence="3" id="KW-1003">Cell membrane</keyword>
<feature type="domain" description="SSD" evidence="8">
    <location>
        <begin position="368"/>
        <end position="510"/>
    </location>
</feature>
<keyword evidence="6 7" id="KW-0472">Membrane</keyword>
<evidence type="ECO:0000256" key="1">
    <source>
        <dbReference type="ARBA" id="ARBA00004651"/>
    </source>
</evidence>
<feature type="transmembrane region" description="Helical" evidence="7">
    <location>
        <begin position="459"/>
        <end position="479"/>
    </location>
</feature>
<reference key="2">
    <citation type="submission" date="2011-03" db="EMBL/GenBank/DDBJ databases">
        <title>Complete genome sequence of the thermoacidophilic crenarchaeon Thermoproteus uzoniensis 768-20.</title>
        <authorList>
            <person name="Mardanov A.V."/>
            <person name="Gumerov V.M."/>
            <person name="Beletsky A.V."/>
            <person name="Prokofeva M.I."/>
            <person name="Bonch-Osmolovskaya E.A."/>
            <person name="Ravin N.V."/>
            <person name="Skryabin K.G."/>
        </authorList>
    </citation>
    <scope>NUCLEOTIDE SEQUENCE</scope>
    <source>
        <strain>768-20</strain>
    </source>
</reference>
<feature type="transmembrane region" description="Helical" evidence="7">
    <location>
        <begin position="485"/>
        <end position="510"/>
    </location>
</feature>
<feature type="transmembrane region" description="Helical" evidence="7">
    <location>
        <begin position="547"/>
        <end position="567"/>
    </location>
</feature>
<evidence type="ECO:0000259" key="8">
    <source>
        <dbReference type="PROSITE" id="PS50156"/>
    </source>
</evidence>
<evidence type="ECO:0000256" key="6">
    <source>
        <dbReference type="ARBA" id="ARBA00023136"/>
    </source>
</evidence>
<feature type="transmembrane region" description="Helical" evidence="7">
    <location>
        <begin position="683"/>
        <end position="707"/>
    </location>
</feature>
<feature type="transmembrane region" description="Helical" evidence="7">
    <location>
        <begin position="714"/>
        <end position="738"/>
    </location>
</feature>
<dbReference type="KEGG" id="tuz:TUZN_0465"/>
<evidence type="ECO:0000256" key="3">
    <source>
        <dbReference type="ARBA" id="ARBA00022475"/>
    </source>
</evidence>
<keyword evidence="4 7" id="KW-0812">Transmembrane</keyword>
<dbReference type="Pfam" id="PF03176">
    <property type="entry name" value="MMPL"/>
    <property type="match status" value="2"/>
</dbReference>
<dbReference type="Gene3D" id="1.20.1640.10">
    <property type="entry name" value="Multidrug efflux transporter AcrB transmembrane domain"/>
    <property type="match status" value="2"/>
</dbReference>
<keyword evidence="10" id="KW-1185">Reference proteome</keyword>
<dbReference type="Proteomes" id="UP000008138">
    <property type="component" value="Chromosome"/>
</dbReference>
<feature type="transmembrane region" description="Helical" evidence="7">
    <location>
        <begin position="744"/>
        <end position="766"/>
    </location>
</feature>
<evidence type="ECO:0000256" key="5">
    <source>
        <dbReference type="ARBA" id="ARBA00022989"/>
    </source>
</evidence>
<proteinExistence type="inferred from homology"/>
<feature type="transmembrane region" description="Helical" evidence="7">
    <location>
        <begin position="787"/>
        <end position="810"/>
    </location>
</feature>
<reference evidence="9 10" key="1">
    <citation type="journal article" date="2011" name="J. Bacteriol.">
        <title>Complete genome sequence of the thermoacidophilic crenarchaeon Thermoproteus uzoniensis 768-20.</title>
        <authorList>
            <person name="Mardanov A.V."/>
            <person name="Gumerov V.M."/>
            <person name="Beletsky A.V."/>
            <person name="Prokofeva M.I."/>
            <person name="Bonch-Osmolovskaya E.A."/>
            <person name="Ravin N.V."/>
            <person name="Skryabin K.G."/>
        </authorList>
    </citation>
    <scope>NUCLEOTIDE SEQUENCE [LARGE SCALE GENOMIC DNA]</scope>
    <source>
        <strain evidence="9 10">768-20</strain>
    </source>
</reference>
<dbReference type="InterPro" id="IPR050545">
    <property type="entry name" value="Mycobact_MmpL"/>
</dbReference>
<dbReference type="AlphaFoldDB" id="F2L3A2"/>
<evidence type="ECO:0000313" key="9">
    <source>
        <dbReference type="EMBL" id="AEA11961.1"/>
    </source>
</evidence>
<evidence type="ECO:0000256" key="7">
    <source>
        <dbReference type="SAM" id="Phobius"/>
    </source>
</evidence>
<sequence>MRTASAYALLALWIAVYVYLALHAARVFDVLVYSESKLMPKNVEPNIVNNIINNGSKSNSSSNFIFIVIYGPNLSHKLSLINKTLVEEGYNVTSPLTIQYIAQKIYWLKINTILNNYTNKFFNYLNTIYNSTKDNCIKLRELKEAYEAAKRNATALLYATYGAALLNYSTPQTAKFLQYYRNLSKTYGVDAAVRLAADEAYGNVSWLLEGITWRDWAAESSIDLVAERILSARLNSSLIQLARNVTELGVEKYLYLQLASRLPLALRPYIPYVLCVNETGAATDIFRESLLRNLTSEYPPPTMYTIPQAEQLLYGDLYALAIAEGTGVPKLNYSWAVPVSTGILMSQFTEIVTSEVPDIDKTTAIVMLAILLLVFGTLIAPLVVLAEVGLSYLALLGLIYLISPYMPPYYLSVYIAAPVVFALGIDYNLLLLGRYAEERNKGAEPAKAVSAAVGFGKRAVLTSAAVAGLALGSFGFSILPFMQTIGLALALSVILVLATSFTATPALMTVMGDRLFWPRKIEEIRLHEGRSKLLGRSVDFALKYSKILLILFVIITLILIIFIINNIRITTNPISAMPETKNKEALRIAQTYFRNVTALSTTYLVFTRSPNNTVLGYITEIPYYTNYTIFTKGKYYIISLKLSLTSTSDELIYIYDNLTKLRKYGLLYIGGDAGWKHIYYTYIYLYFWHFQLYIILLSVILALMVALRSVMTPLRLVATVLMSMVWGLALNIALFQIVGGQLTYWLQPVVLTTLLVAVGTDYDVFIVSRIREEVERGLDDRSAIRTAIVTTGPIVTGAALILALAFLSIVQSQLTVLQQIGATVAFSAIFDAYIVRPLLVPAIMNLLAKYNWWPSKLHERPR</sequence>
<gene>
    <name evidence="9" type="ordered locus">TUZN_0465</name>
</gene>
<dbReference type="PROSITE" id="PS50156">
    <property type="entry name" value="SSD"/>
    <property type="match status" value="1"/>
</dbReference>
<accession>F2L3A2</accession>
<evidence type="ECO:0000256" key="4">
    <source>
        <dbReference type="ARBA" id="ARBA00022692"/>
    </source>
</evidence>
<dbReference type="InterPro" id="IPR000731">
    <property type="entry name" value="SSD"/>
</dbReference>
<feature type="transmembrane region" description="Helical" evidence="7">
    <location>
        <begin position="816"/>
        <end position="835"/>
    </location>
</feature>
<dbReference type="STRING" id="999630.TUZN_0465"/>
<dbReference type="GO" id="GO:0005886">
    <property type="term" value="C:plasma membrane"/>
    <property type="evidence" value="ECO:0007669"/>
    <property type="project" value="UniProtKB-SubCell"/>
</dbReference>
<dbReference type="PANTHER" id="PTHR33406:SF6">
    <property type="entry name" value="MEMBRANE PROTEIN YDGH-RELATED"/>
    <property type="match status" value="1"/>
</dbReference>
<protein>
    <recommendedName>
        <fullName evidence="8">SSD domain-containing protein</fullName>
    </recommendedName>
</protein>
<feature type="transmembrane region" description="Helical" evidence="7">
    <location>
        <begin position="390"/>
        <end position="407"/>
    </location>
</feature>
<dbReference type="PANTHER" id="PTHR33406">
    <property type="entry name" value="MEMBRANE PROTEIN MJ1562-RELATED"/>
    <property type="match status" value="1"/>
</dbReference>
<dbReference type="HOGENOM" id="CLU_313455_0_0_2"/>
<dbReference type="InterPro" id="IPR004869">
    <property type="entry name" value="MMPL_dom"/>
</dbReference>
<dbReference type="EMBL" id="CP002590">
    <property type="protein sequence ID" value="AEA11961.1"/>
    <property type="molecule type" value="Genomic_DNA"/>
</dbReference>
<comment type="subcellular location">
    <subcellularLocation>
        <location evidence="1">Cell membrane</location>
        <topology evidence="1">Multi-pass membrane protein</topology>
    </subcellularLocation>
</comment>
<dbReference type="eggNOG" id="arCOG02175">
    <property type="taxonomic scope" value="Archaea"/>
</dbReference>
<evidence type="ECO:0000256" key="2">
    <source>
        <dbReference type="ARBA" id="ARBA00010157"/>
    </source>
</evidence>
<name>F2L3A2_THEU7</name>